<proteinExistence type="predicted"/>
<dbReference type="EMBL" id="JASCZI010181470">
    <property type="protein sequence ID" value="MED6183813.1"/>
    <property type="molecule type" value="Genomic_DNA"/>
</dbReference>
<dbReference type="Proteomes" id="UP001341840">
    <property type="component" value="Unassembled WGS sequence"/>
</dbReference>
<organism evidence="2 3">
    <name type="scientific">Stylosanthes scabra</name>
    <dbReference type="NCBI Taxonomy" id="79078"/>
    <lineage>
        <taxon>Eukaryota</taxon>
        <taxon>Viridiplantae</taxon>
        <taxon>Streptophyta</taxon>
        <taxon>Embryophyta</taxon>
        <taxon>Tracheophyta</taxon>
        <taxon>Spermatophyta</taxon>
        <taxon>Magnoliopsida</taxon>
        <taxon>eudicotyledons</taxon>
        <taxon>Gunneridae</taxon>
        <taxon>Pentapetalae</taxon>
        <taxon>rosids</taxon>
        <taxon>fabids</taxon>
        <taxon>Fabales</taxon>
        <taxon>Fabaceae</taxon>
        <taxon>Papilionoideae</taxon>
        <taxon>50 kb inversion clade</taxon>
        <taxon>dalbergioids sensu lato</taxon>
        <taxon>Dalbergieae</taxon>
        <taxon>Pterocarpus clade</taxon>
        <taxon>Stylosanthes</taxon>
    </lineage>
</organism>
<evidence type="ECO:0000256" key="1">
    <source>
        <dbReference type="SAM" id="MobiDB-lite"/>
    </source>
</evidence>
<name>A0ABU6WIC6_9FABA</name>
<feature type="region of interest" description="Disordered" evidence="1">
    <location>
        <begin position="1"/>
        <end position="25"/>
    </location>
</feature>
<feature type="compositionally biased region" description="Basic residues" evidence="1">
    <location>
        <begin position="15"/>
        <end position="25"/>
    </location>
</feature>
<feature type="compositionally biased region" description="Acidic residues" evidence="1">
    <location>
        <begin position="1"/>
        <end position="10"/>
    </location>
</feature>
<evidence type="ECO:0000313" key="2">
    <source>
        <dbReference type="EMBL" id="MED6183813.1"/>
    </source>
</evidence>
<comment type="caution">
    <text evidence="2">The sequence shown here is derived from an EMBL/GenBank/DDBJ whole genome shotgun (WGS) entry which is preliminary data.</text>
</comment>
<protein>
    <submittedName>
        <fullName evidence="2">Uncharacterized protein</fullName>
    </submittedName>
</protein>
<gene>
    <name evidence="2" type="ORF">PIB30_041271</name>
</gene>
<accession>A0ABU6WIC6</accession>
<sequence length="127" mass="13620">MDVGGGEEVEGAGRGRGRGRGRGCGRVRYPAAVGDRQPAARNDDINRLTRTTHVVGAVDFQVPRMLELRCSSVVVSPPPSIVSYVEEVGFGVAHPLIGLLRADRMACDLSEMIITPSWGITCGLRFL</sequence>
<evidence type="ECO:0000313" key="3">
    <source>
        <dbReference type="Proteomes" id="UP001341840"/>
    </source>
</evidence>
<keyword evidence="3" id="KW-1185">Reference proteome</keyword>
<reference evidence="2 3" key="1">
    <citation type="journal article" date="2023" name="Plants (Basel)">
        <title>Bridging the Gap: Combining Genomics and Transcriptomics Approaches to Understand Stylosanthes scabra, an Orphan Legume from the Brazilian Caatinga.</title>
        <authorList>
            <person name="Ferreira-Neto J.R.C."/>
            <person name="da Silva M.D."/>
            <person name="Binneck E."/>
            <person name="de Melo N.F."/>
            <person name="da Silva R.H."/>
            <person name="de Melo A.L.T.M."/>
            <person name="Pandolfi V."/>
            <person name="Bustamante F.O."/>
            <person name="Brasileiro-Vidal A.C."/>
            <person name="Benko-Iseppon A.M."/>
        </authorList>
    </citation>
    <scope>NUCLEOTIDE SEQUENCE [LARGE SCALE GENOMIC DNA]</scope>
    <source>
        <tissue evidence="2">Leaves</tissue>
    </source>
</reference>